<dbReference type="eggNOG" id="ENOG502RUR8">
    <property type="taxonomic scope" value="Eukaryota"/>
</dbReference>
<dbReference type="OMA" id="HTINDSG"/>
<dbReference type="Proteomes" id="UP000019377">
    <property type="component" value="Unassembled WGS sequence"/>
</dbReference>
<dbReference type="Gene3D" id="3.20.20.140">
    <property type="entry name" value="Metal-dependent hydrolases"/>
    <property type="match status" value="1"/>
</dbReference>
<evidence type="ECO:0008006" key="3">
    <source>
        <dbReference type="Google" id="ProtNLM"/>
    </source>
</evidence>
<name>V5EPF9_KALBG</name>
<dbReference type="STRING" id="1365824.V5EPF9"/>
<reference evidence="2" key="1">
    <citation type="journal article" date="2013" name="Genome Announc.">
        <title>Draft genome sequence of Pseudozyma brasiliensis sp. nov. strain GHG001, a high producer of endo-1,4-xylanase isolated from an insect pest of sugarcane.</title>
        <authorList>
            <person name="Oliveira J.V.D.C."/>
            <person name="dos Santos R.A.C."/>
            <person name="Borges T.A."/>
            <person name="Riano-Pachon D.M."/>
            <person name="Goldman G.H."/>
        </authorList>
    </citation>
    <scope>NUCLEOTIDE SEQUENCE [LARGE SCALE GENOMIC DNA]</scope>
    <source>
        <strain evidence="2">GHG001</strain>
    </source>
</reference>
<dbReference type="InterPro" id="IPR032466">
    <property type="entry name" value="Metal_Hydrolase"/>
</dbReference>
<proteinExistence type="predicted"/>
<dbReference type="GO" id="GO:0016814">
    <property type="term" value="F:hydrolase activity, acting on carbon-nitrogen (but not peptide) bonds, in cyclic amidines"/>
    <property type="evidence" value="ECO:0007669"/>
    <property type="project" value="TreeGrafter"/>
</dbReference>
<sequence length="556" mass="61247">MESEPSTSSMPSEPSSSKIASTLTIKNLRLPPHAYAGLNHIHLPDDHQTLPLVDLDYVHFETSSSSPTTNIVEVRLQPSSSTSTSPPFERFHPFASTSREIAPRLITELETPPPTTQVLGQFTIPTLPYTQPHTNSAFDARGSLAIPGGLCHPHIHLDKAYLLDRCTLSTGTFDEALSSTADAKAKFTPDDVRQRMRRLVASSVSHGVTTMRAFVEVDPTVGLMCLEAAVEVKKEYETSCEVQIVAFAQDAVFYPDDEEKQREMQALMEQAASREEVDVVGSAPYVEALSKTDAQLPERERKVKQKGQQAKNIDWIFDLAKRHGKHVDFHLDYDLDPPGPVEEGEQSMIPYVVSVSRSHLWDHRSGHKRSITLGHCTKLSCFTEQDLAHLASCFGSSTGPPISFVSLPPSDLYMQGRTQPYATRSRATLPLLSLASRPDLREHTNWAMGVNNVCNLFTPQGDADPLALLPTMVGVWQSAKPEDCEVLLGSVSTRARIAAGLDEMWRDLTVIDGTVSVQGLVCAPSFGRLTIKNGRLVGRRRVVSEVFPLLMEAEGR</sequence>
<dbReference type="AlphaFoldDB" id="V5EPF9"/>
<dbReference type="InterPro" id="IPR052349">
    <property type="entry name" value="Metallo-hydrolase_Enzymes"/>
</dbReference>
<dbReference type="EMBL" id="KI545866">
    <property type="protein sequence ID" value="EST06995.1"/>
    <property type="molecule type" value="Genomic_DNA"/>
</dbReference>
<evidence type="ECO:0000313" key="1">
    <source>
        <dbReference type="EMBL" id="EST06995.1"/>
    </source>
</evidence>
<protein>
    <recommendedName>
        <fullName evidence="3">Metallo-dependent hydrolase</fullName>
    </recommendedName>
</protein>
<organism evidence="1 2">
    <name type="scientific">Kalmanozyma brasiliensis (strain GHG001)</name>
    <name type="common">Yeast</name>
    <name type="synonym">Pseudozyma brasiliensis</name>
    <dbReference type="NCBI Taxonomy" id="1365824"/>
    <lineage>
        <taxon>Eukaryota</taxon>
        <taxon>Fungi</taxon>
        <taxon>Dikarya</taxon>
        <taxon>Basidiomycota</taxon>
        <taxon>Ustilaginomycotina</taxon>
        <taxon>Ustilaginomycetes</taxon>
        <taxon>Ustilaginales</taxon>
        <taxon>Ustilaginaceae</taxon>
        <taxon>Kalmanozyma</taxon>
    </lineage>
</organism>
<evidence type="ECO:0000313" key="2">
    <source>
        <dbReference type="Proteomes" id="UP000019377"/>
    </source>
</evidence>
<dbReference type="PANTHER" id="PTHR32027:SF0">
    <property type="entry name" value="CYTOSINE DEAMINASE"/>
    <property type="match status" value="1"/>
</dbReference>
<gene>
    <name evidence="1" type="ORF">PSEUBRA_SCAF23g05224</name>
</gene>
<dbReference type="RefSeq" id="XP_016291984.1">
    <property type="nucleotide sequence ID" value="XM_016436718.1"/>
</dbReference>
<accession>V5EPF9</accession>
<keyword evidence="2" id="KW-1185">Reference proteome</keyword>
<dbReference type="HOGENOM" id="CLU_031758_1_0_1"/>
<dbReference type="OrthoDB" id="10266980at2759"/>
<dbReference type="SUPFAM" id="SSF51556">
    <property type="entry name" value="Metallo-dependent hydrolases"/>
    <property type="match status" value="1"/>
</dbReference>
<dbReference type="PANTHER" id="PTHR32027">
    <property type="entry name" value="CYTOSINE DEAMINASE"/>
    <property type="match status" value="1"/>
</dbReference>
<dbReference type="GeneID" id="27419361"/>